<evidence type="ECO:0000313" key="9">
    <source>
        <dbReference type="EMBL" id="GEM67138.1"/>
    </source>
</evidence>
<dbReference type="RefSeq" id="WP_093095766.1">
    <property type="nucleotide sequence ID" value="NZ_BJXH01000003.1"/>
</dbReference>
<evidence type="ECO:0000259" key="8">
    <source>
        <dbReference type="Pfam" id="PF14322"/>
    </source>
</evidence>
<dbReference type="Gene3D" id="2.20.20.130">
    <property type="match status" value="1"/>
</dbReference>
<dbReference type="InterPro" id="IPR033985">
    <property type="entry name" value="SusD-like_N"/>
</dbReference>
<keyword evidence="6" id="KW-0802">TPR repeat</keyword>
<evidence type="ECO:0000256" key="1">
    <source>
        <dbReference type="ARBA" id="ARBA00004442"/>
    </source>
</evidence>
<dbReference type="SUPFAM" id="SSF48452">
    <property type="entry name" value="TPR-like"/>
    <property type="match status" value="1"/>
</dbReference>
<comment type="subcellular location">
    <subcellularLocation>
        <location evidence="1">Cell outer membrane</location>
    </subcellularLocation>
</comment>
<accession>A0ABQ0VZR1</accession>
<keyword evidence="10" id="KW-1185">Reference proteome</keyword>
<evidence type="ECO:0000259" key="7">
    <source>
        <dbReference type="Pfam" id="PF07980"/>
    </source>
</evidence>
<name>A0ABQ0VZR1_9SPHI</name>
<feature type="repeat" description="TPR" evidence="6">
    <location>
        <begin position="212"/>
        <end position="245"/>
    </location>
</feature>
<comment type="similarity">
    <text evidence="2">Belongs to the SusD family.</text>
</comment>
<comment type="caution">
    <text evidence="9">The sequence shown here is derived from an EMBL/GenBank/DDBJ whole genome shotgun (WGS) entry which is preliminary data.</text>
</comment>
<feature type="domain" description="RagB/SusD" evidence="7">
    <location>
        <begin position="335"/>
        <end position="411"/>
    </location>
</feature>
<dbReference type="InterPro" id="IPR011990">
    <property type="entry name" value="TPR-like_helical_dom_sf"/>
</dbReference>
<proteinExistence type="inferred from homology"/>
<dbReference type="Gene3D" id="1.25.40.900">
    <property type="match status" value="1"/>
</dbReference>
<dbReference type="Pfam" id="PF14322">
    <property type="entry name" value="SusD-like_3"/>
    <property type="match status" value="1"/>
</dbReference>
<feature type="domain" description="SusD-like N-terminal" evidence="8">
    <location>
        <begin position="21"/>
        <end position="223"/>
    </location>
</feature>
<keyword evidence="5" id="KW-0998">Cell outer membrane</keyword>
<evidence type="ECO:0000256" key="6">
    <source>
        <dbReference type="PROSITE-ProRule" id="PRU00339"/>
    </source>
</evidence>
<gene>
    <name evidence="9" type="ORF">SMI01S_07440</name>
</gene>
<evidence type="ECO:0000256" key="3">
    <source>
        <dbReference type="ARBA" id="ARBA00022729"/>
    </source>
</evidence>
<evidence type="ECO:0000256" key="5">
    <source>
        <dbReference type="ARBA" id="ARBA00023237"/>
    </source>
</evidence>
<evidence type="ECO:0000256" key="2">
    <source>
        <dbReference type="ARBA" id="ARBA00006275"/>
    </source>
</evidence>
<evidence type="ECO:0000313" key="10">
    <source>
        <dbReference type="Proteomes" id="UP000321676"/>
    </source>
</evidence>
<dbReference type="Pfam" id="PF07980">
    <property type="entry name" value="SusD_RagB"/>
    <property type="match status" value="1"/>
</dbReference>
<sequence length="457" mass="52409">MMKSLYILMLAAIVLNTGCEKFLDQKSDGSLSIPENEKDIRALLDNDGLMNSAFPGLNDLFSDEYFIDYTVWKSRSELDQRFYVWDGDVSTFQNSSWFSSYKAVMISNVVLESIEKQIKDHGTTYNLNLMKGEALFSRAMRHFTVSQLYCAPYDPNGDNRSAGIPIRTSSDINETFQRNTVEDTYTSILDDLKASLELLPVHSETITRPNKVAAFALLARVYLSMEKYAEALKFAKEAYSLNNKLLNYNTIDLSAVNPFEVSKNVEIIYFAKNVSSATYITKSRSNMDTLLLSQYQQGDLRREAFFEEKSNGYSAFKGFYSGLEPTLFCGLATDELYLIIAECETRRGNVARGMEILNLLLAHRYDPNIFEPMGQLDQDQLLDTVLAERRKELLFRGVRWSDLRRLNRDPRFRKDLKRRVFDGASWEEYELPAGDLRYVSAIPDQVIELSGMQQNPR</sequence>
<evidence type="ECO:0008006" key="11">
    <source>
        <dbReference type="Google" id="ProtNLM"/>
    </source>
</evidence>
<keyword evidence="4" id="KW-0472">Membrane</keyword>
<dbReference type="Gene3D" id="1.25.40.390">
    <property type="match status" value="1"/>
</dbReference>
<reference evidence="9 10" key="1">
    <citation type="submission" date="2019-07" db="EMBL/GenBank/DDBJ databases">
        <title>Whole genome shotgun sequence of Sphingobacterium mizutaii NBRC 14946.</title>
        <authorList>
            <person name="Hosoyama A."/>
            <person name="Uohara A."/>
            <person name="Ohji S."/>
            <person name="Ichikawa N."/>
        </authorList>
    </citation>
    <scope>NUCLEOTIDE SEQUENCE [LARGE SCALE GENOMIC DNA]</scope>
    <source>
        <strain evidence="9 10">NBRC 14946</strain>
    </source>
</reference>
<keyword evidence="3" id="KW-0732">Signal</keyword>
<dbReference type="EMBL" id="BJXH01000003">
    <property type="protein sequence ID" value="GEM67138.1"/>
    <property type="molecule type" value="Genomic_DNA"/>
</dbReference>
<evidence type="ECO:0000256" key="4">
    <source>
        <dbReference type="ARBA" id="ARBA00023136"/>
    </source>
</evidence>
<protein>
    <recommendedName>
        <fullName evidence="11">SusD family protein</fullName>
    </recommendedName>
</protein>
<dbReference type="Proteomes" id="UP000321676">
    <property type="component" value="Unassembled WGS sequence"/>
</dbReference>
<dbReference type="PROSITE" id="PS50005">
    <property type="entry name" value="TPR"/>
    <property type="match status" value="1"/>
</dbReference>
<dbReference type="InterPro" id="IPR019734">
    <property type="entry name" value="TPR_rpt"/>
</dbReference>
<organism evidence="9 10">
    <name type="scientific">Sphingobacterium mizutaii NBRC 14946 = DSM 11724</name>
    <dbReference type="NCBI Taxonomy" id="1220576"/>
    <lineage>
        <taxon>Bacteria</taxon>
        <taxon>Pseudomonadati</taxon>
        <taxon>Bacteroidota</taxon>
        <taxon>Sphingobacteriia</taxon>
        <taxon>Sphingobacteriales</taxon>
        <taxon>Sphingobacteriaceae</taxon>
        <taxon>Sphingobacterium</taxon>
    </lineage>
</organism>
<dbReference type="InterPro" id="IPR012944">
    <property type="entry name" value="SusD_RagB_dom"/>
</dbReference>